<reference evidence="3" key="2">
    <citation type="journal article" date="2024" name="Nature">
        <title>Anoxygenic phototroph of the Chloroflexota uses a type I reaction centre.</title>
        <authorList>
            <person name="Tsuji J.M."/>
            <person name="Shaw N.A."/>
            <person name="Nagashima S."/>
            <person name="Venkiteswaran J.J."/>
            <person name="Schiff S.L."/>
            <person name="Watanabe T."/>
            <person name="Fukui M."/>
            <person name="Hanada S."/>
            <person name="Tank M."/>
            <person name="Neufeld J.D."/>
        </authorList>
    </citation>
    <scope>NUCLEOTIDE SEQUENCE</scope>
    <source>
        <strain evidence="3">L227-S17</strain>
    </source>
</reference>
<organism evidence="2 4">
    <name type="scientific">Candidatus Chlorohelix allophototropha</name>
    <dbReference type="NCBI Taxonomy" id="3003348"/>
    <lineage>
        <taxon>Bacteria</taxon>
        <taxon>Bacillati</taxon>
        <taxon>Chloroflexota</taxon>
        <taxon>Chloroflexia</taxon>
        <taxon>Candidatus Chloroheliales</taxon>
        <taxon>Candidatus Chloroheliaceae</taxon>
        <taxon>Candidatus Chlorohelix</taxon>
    </lineage>
</organism>
<dbReference type="InterPro" id="IPR044855">
    <property type="entry name" value="CoA-Trfase_III_dom3_sf"/>
</dbReference>
<dbReference type="InterPro" id="IPR023606">
    <property type="entry name" value="CoA-Trfase_III_dom_1_sf"/>
</dbReference>
<dbReference type="GO" id="GO:0008410">
    <property type="term" value="F:CoA-transferase activity"/>
    <property type="evidence" value="ECO:0007669"/>
    <property type="project" value="TreeGrafter"/>
</dbReference>
<evidence type="ECO:0000313" key="4">
    <source>
        <dbReference type="Proteomes" id="UP000521676"/>
    </source>
</evidence>
<dbReference type="Gene3D" id="3.40.50.10540">
    <property type="entry name" value="Crotonobetainyl-coa:carnitine coa-transferase, domain 1"/>
    <property type="match status" value="1"/>
</dbReference>
<evidence type="ECO:0000313" key="3">
    <source>
        <dbReference type="EMBL" id="WJW69789.1"/>
    </source>
</evidence>
<keyword evidence="5" id="KW-1185">Reference proteome</keyword>
<dbReference type="AlphaFoldDB" id="A0A8T7M6V9"/>
<gene>
    <name evidence="2" type="ORF">HXX08_18685</name>
    <name evidence="3" type="ORF">OZ401_003419</name>
</gene>
<dbReference type="InterPro" id="IPR003673">
    <property type="entry name" value="CoA-Trfase_fam_III"/>
</dbReference>
<dbReference type="Proteomes" id="UP000521676">
    <property type="component" value="Unassembled WGS sequence"/>
</dbReference>
<dbReference type="RefSeq" id="WP_341471662.1">
    <property type="nucleotide sequence ID" value="NZ_CP128400.1"/>
</dbReference>
<name>A0A8T7M6V9_9CHLR</name>
<dbReference type="PANTHER" id="PTHR48207:SF3">
    <property type="entry name" value="SUCCINATE--HYDROXYMETHYLGLUTARATE COA-TRANSFERASE"/>
    <property type="match status" value="1"/>
</dbReference>
<evidence type="ECO:0000313" key="2">
    <source>
        <dbReference type="EMBL" id="NWJ47885.1"/>
    </source>
</evidence>
<dbReference type="Gene3D" id="3.30.1540.10">
    <property type="entry name" value="formyl-coa transferase, domain 3"/>
    <property type="match status" value="1"/>
</dbReference>
<keyword evidence="1 2" id="KW-0808">Transferase</keyword>
<protein>
    <submittedName>
        <fullName evidence="2">CoA transferase</fullName>
    </submittedName>
</protein>
<dbReference type="EMBL" id="CP128400">
    <property type="protein sequence ID" value="WJW69789.1"/>
    <property type="molecule type" value="Genomic_DNA"/>
</dbReference>
<dbReference type="Pfam" id="PF02515">
    <property type="entry name" value="CoA_transf_3"/>
    <property type="match status" value="1"/>
</dbReference>
<reference evidence="2 4" key="1">
    <citation type="submission" date="2020-06" db="EMBL/GenBank/DDBJ databases">
        <title>Anoxygenic phototrophic Chloroflexota member uses a Type I reaction center.</title>
        <authorList>
            <person name="Tsuji J.M."/>
            <person name="Shaw N.A."/>
            <person name="Nagashima S."/>
            <person name="Venkiteswaran J."/>
            <person name="Schiff S.L."/>
            <person name="Hanada S."/>
            <person name="Tank M."/>
            <person name="Neufeld J.D."/>
        </authorList>
    </citation>
    <scope>NUCLEOTIDE SEQUENCE [LARGE SCALE GENOMIC DNA]</scope>
    <source>
        <strain evidence="2">L227-S17</strain>
    </source>
</reference>
<dbReference type="EMBL" id="JACATZ010000003">
    <property type="protein sequence ID" value="NWJ47885.1"/>
    <property type="molecule type" value="Genomic_DNA"/>
</dbReference>
<evidence type="ECO:0000256" key="1">
    <source>
        <dbReference type="ARBA" id="ARBA00022679"/>
    </source>
</evidence>
<evidence type="ECO:0000313" key="5">
    <source>
        <dbReference type="Proteomes" id="UP001431572"/>
    </source>
</evidence>
<dbReference type="PANTHER" id="PTHR48207">
    <property type="entry name" value="SUCCINATE--HYDROXYMETHYLGLUTARATE COA-TRANSFERASE"/>
    <property type="match status" value="1"/>
</dbReference>
<dbReference type="Proteomes" id="UP001431572">
    <property type="component" value="Chromosome 2"/>
</dbReference>
<dbReference type="InterPro" id="IPR050483">
    <property type="entry name" value="CoA-transferase_III_domain"/>
</dbReference>
<accession>A0A8T7M6V9</accession>
<sequence length="383" mass="42562">MDLPLAGLRVLSLEQAIAVPLCTRYLADMGADVIKIERPEGGDFARQYDSAAGENVSSWFVWANRGKRSLALDMKQPESLEIVHKLLAHSDIFLQNLAPGAAERLGLGVEALRQKYPRLIICTLSGYGLSGPYRDRKAYDLLLQGEAGVYALTGTADDPMKAGISVSDIAAGLYCFSSILLALRQRDTTGQGNVIETSLLDSTVEWVAPYLYYSMYTGRTPQRSGSRHNVIVPYGLYRAKNGSVNLAVQNEEQWRRLCRVALVRPDIASDPRYDSNEKRVARREELEALIEEIFSELTVEELEKRLEEADVPFGRVNSLETVAQHPQLRAQGRFSTLQVPDGRMLEALVSPFGLVNLPRELKAVPAAGQHNSEILRELEEFEA</sequence>
<dbReference type="SUPFAM" id="SSF89796">
    <property type="entry name" value="CoA-transferase family III (CaiB/BaiF)"/>
    <property type="match status" value="1"/>
</dbReference>
<proteinExistence type="predicted"/>